<reference evidence="1 2" key="1">
    <citation type="submission" date="2019-11" db="EMBL/GenBank/DDBJ databases">
        <title>Novel Deefgea species.</title>
        <authorList>
            <person name="Han J.-H."/>
        </authorList>
    </citation>
    <scope>NUCLEOTIDE SEQUENCE [LARGE SCALE GENOMIC DNA]</scope>
    <source>
        <strain evidence="1 2">LMG 24817</strain>
    </source>
</reference>
<proteinExistence type="predicted"/>
<organism evidence="1 2">
    <name type="scientific">Deefgea chitinilytica</name>
    <dbReference type="NCBI Taxonomy" id="570276"/>
    <lineage>
        <taxon>Bacteria</taxon>
        <taxon>Pseudomonadati</taxon>
        <taxon>Pseudomonadota</taxon>
        <taxon>Betaproteobacteria</taxon>
        <taxon>Neisseriales</taxon>
        <taxon>Chitinibacteraceae</taxon>
        <taxon>Deefgea</taxon>
    </lineage>
</organism>
<evidence type="ECO:0000313" key="2">
    <source>
        <dbReference type="Proteomes" id="UP001195660"/>
    </source>
</evidence>
<protein>
    <submittedName>
        <fullName evidence="1">DUF2384 domain-containing protein</fullName>
    </submittedName>
</protein>
<evidence type="ECO:0000313" key="1">
    <source>
        <dbReference type="EMBL" id="MBM5570003.1"/>
    </source>
</evidence>
<comment type="caution">
    <text evidence="1">The sequence shown here is derived from an EMBL/GenBank/DDBJ whole genome shotgun (WGS) entry which is preliminary data.</text>
</comment>
<keyword evidence="2" id="KW-1185">Reference proteome</keyword>
<sequence>MRNMDLTRIGQFFELLERELAGQPDLHADLLAVVQFEPQVLLPWLGVLNMAEQKLGSLELVAKWLSCPHAELNGSPPAYWVGRPEGTEMVRELLEKYPLPPWRQRGFTENQ</sequence>
<gene>
    <name evidence="1" type="ORF">GM173_00245</name>
</gene>
<name>A0ABS2C767_9NEIS</name>
<dbReference type="EMBL" id="WOFE01000001">
    <property type="protein sequence ID" value="MBM5570003.1"/>
    <property type="molecule type" value="Genomic_DNA"/>
</dbReference>
<dbReference type="Proteomes" id="UP001195660">
    <property type="component" value="Unassembled WGS sequence"/>
</dbReference>
<accession>A0ABS2C767</accession>